<organism evidence="4 5">
    <name type="scientific">Linnemannia elongata AG-77</name>
    <dbReference type="NCBI Taxonomy" id="1314771"/>
    <lineage>
        <taxon>Eukaryota</taxon>
        <taxon>Fungi</taxon>
        <taxon>Fungi incertae sedis</taxon>
        <taxon>Mucoromycota</taxon>
        <taxon>Mortierellomycotina</taxon>
        <taxon>Mortierellomycetes</taxon>
        <taxon>Mortierellales</taxon>
        <taxon>Mortierellaceae</taxon>
        <taxon>Linnemannia</taxon>
    </lineage>
</organism>
<dbReference type="Pfam" id="PF08155">
    <property type="entry name" value="NOGCT"/>
    <property type="match status" value="1"/>
</dbReference>
<dbReference type="InterPro" id="IPR010674">
    <property type="entry name" value="NOG1_Rossman_fold_dom"/>
</dbReference>
<dbReference type="GO" id="GO:0005525">
    <property type="term" value="F:GTP binding"/>
    <property type="evidence" value="ECO:0007669"/>
    <property type="project" value="InterPro"/>
</dbReference>
<dbReference type="STRING" id="1314771.A0A197JRP3"/>
<feature type="domain" description="Nucleolar GTP-binding protein 1 Rossman-fold" evidence="2">
    <location>
        <begin position="88"/>
        <end position="120"/>
    </location>
</feature>
<dbReference type="Proteomes" id="UP000078512">
    <property type="component" value="Unassembled WGS sequence"/>
</dbReference>
<dbReference type="SUPFAM" id="SSF52540">
    <property type="entry name" value="P-loop containing nucleoside triphosphate hydrolases"/>
    <property type="match status" value="1"/>
</dbReference>
<dbReference type="CDD" id="cd01897">
    <property type="entry name" value="NOG"/>
    <property type="match status" value="1"/>
</dbReference>
<accession>A0A197JRP3</accession>
<dbReference type="AlphaFoldDB" id="A0A197JRP3"/>
<name>A0A197JRP3_9FUNG</name>
<evidence type="ECO:0000259" key="2">
    <source>
        <dbReference type="Pfam" id="PF06858"/>
    </source>
</evidence>
<gene>
    <name evidence="4" type="ORF">K457DRAFT_33525</name>
</gene>
<protein>
    <submittedName>
        <fullName evidence="4">NOGCT-domain-containing protein</fullName>
    </submittedName>
</protein>
<dbReference type="InterPro" id="IPR027417">
    <property type="entry name" value="P-loop_NTPase"/>
</dbReference>
<evidence type="ECO:0000259" key="3">
    <source>
        <dbReference type="Pfam" id="PF08155"/>
    </source>
</evidence>
<reference evidence="4 5" key="1">
    <citation type="submission" date="2016-05" db="EMBL/GenBank/DDBJ databases">
        <title>Genome sequencing reveals origins of a unique bacterial endosymbiosis in the earliest lineages of terrestrial Fungi.</title>
        <authorList>
            <consortium name="DOE Joint Genome Institute"/>
            <person name="Uehling J."/>
            <person name="Gryganskyi A."/>
            <person name="Hameed K."/>
            <person name="Tschaplinski T."/>
            <person name="Misztal P."/>
            <person name="Wu S."/>
            <person name="Desiro A."/>
            <person name="Vande Pol N."/>
            <person name="Du Z.-Y."/>
            <person name="Zienkiewicz A."/>
            <person name="Zienkiewicz K."/>
            <person name="Morin E."/>
            <person name="Tisserant E."/>
            <person name="Splivallo R."/>
            <person name="Hainaut M."/>
            <person name="Henrissat B."/>
            <person name="Ohm R."/>
            <person name="Kuo A."/>
            <person name="Yan J."/>
            <person name="Lipzen A."/>
            <person name="Nolan M."/>
            <person name="Labutti K."/>
            <person name="Barry K."/>
            <person name="Goldstein A."/>
            <person name="Labbe J."/>
            <person name="Schadt C."/>
            <person name="Tuskan G."/>
            <person name="Grigoriev I."/>
            <person name="Martin F."/>
            <person name="Vilgalys R."/>
            <person name="Bonito G."/>
        </authorList>
    </citation>
    <scope>NUCLEOTIDE SEQUENCE [LARGE SCALE GENOMIC DNA]</scope>
    <source>
        <strain evidence="4 5">AG-77</strain>
    </source>
</reference>
<dbReference type="Gene3D" id="3.40.50.300">
    <property type="entry name" value="P-loop containing nucleotide triphosphate hydrolases"/>
    <property type="match status" value="1"/>
</dbReference>
<dbReference type="OrthoDB" id="415015at2759"/>
<evidence type="ECO:0000313" key="5">
    <source>
        <dbReference type="Proteomes" id="UP000078512"/>
    </source>
</evidence>
<keyword evidence="5" id="KW-1185">Reference proteome</keyword>
<dbReference type="PANTHER" id="PTHR45759">
    <property type="entry name" value="NUCLEOLAR GTP-BINDING PROTEIN 1"/>
    <property type="match status" value="1"/>
</dbReference>
<dbReference type="Pfam" id="PF06858">
    <property type="entry name" value="NOG1"/>
    <property type="match status" value="1"/>
</dbReference>
<proteinExistence type="predicted"/>
<evidence type="ECO:0000313" key="4">
    <source>
        <dbReference type="EMBL" id="OAQ27865.1"/>
    </source>
</evidence>
<dbReference type="InterPro" id="IPR012973">
    <property type="entry name" value="NOG_C"/>
</dbReference>
<dbReference type="EMBL" id="KV442053">
    <property type="protein sequence ID" value="OAQ27865.1"/>
    <property type="molecule type" value="Genomic_DNA"/>
</dbReference>
<feature type="domain" description="NOG C-terminal" evidence="3">
    <location>
        <begin position="200"/>
        <end position="252"/>
    </location>
</feature>
<evidence type="ECO:0000256" key="1">
    <source>
        <dbReference type="SAM" id="MobiDB-lite"/>
    </source>
</evidence>
<sequence>MATIMCRQKDSLAYLEQVRQHLARLLSIDPNTLTLLVCGYPSVRKSSFMNKITRADVDVQPYAFTTKSLFVVIDTPGILDHLLENRNTIEMQLITALAHLRCAVLYFIDLLESCGYSIKELRISAPRIVLFWTTFDNDNFKMMGMSCYTEEGVMNVKQSACDRLLQARPQPRDDNPHLPFIPAGADSKTKYDPKDPNRIRLERDLEVEQGGAGVFNVDLKKRYLLENPEWKYDVIPEIWEGKNVANFIDADIQEQQDVLEREEERLEAEGYYKSDNEEMDSEEEALEATANAITEHTRLTRIEARLKPTKNRPTLPKTAARAPNRIDRIEFSLFRFRFE</sequence>
<feature type="region of interest" description="Disordered" evidence="1">
    <location>
        <begin position="168"/>
        <end position="195"/>
    </location>
</feature>